<dbReference type="PROSITE" id="PS51361">
    <property type="entry name" value="TENEURIN_N"/>
    <property type="match status" value="1"/>
</dbReference>
<accession>A0A0P7VPL1</accession>
<dbReference type="GO" id="GO:0007165">
    <property type="term" value="P:signal transduction"/>
    <property type="evidence" value="ECO:0007669"/>
    <property type="project" value="InterPro"/>
</dbReference>
<sequence length="174" mass="18645">MPGALRNPSDLRENWDWVSLSAVLVPHQGRPCRLWVLSPFLSPSTPCSFPLSPSTVKRALTVTRLSLCPSAGNFRLAELGVCEPAPHQSAYCSDLGLLHRGYSLSAGSDADSDPEGAMSPDRAIQLWGGHGVKSRRSSGLSSRENSALTLTDSDNENKSDEDAGRSAGAARRRE</sequence>
<protein>
    <recommendedName>
        <fullName evidence="2">Teneurin N-terminal domain-containing protein</fullName>
    </recommendedName>
</protein>
<dbReference type="AlphaFoldDB" id="A0A0P7VPL1"/>
<evidence type="ECO:0000313" key="3">
    <source>
        <dbReference type="EMBL" id="KPP78058.1"/>
    </source>
</evidence>
<feature type="domain" description="Teneurin N-terminal" evidence="2">
    <location>
        <begin position="73"/>
        <end position="174"/>
    </location>
</feature>
<evidence type="ECO:0000256" key="1">
    <source>
        <dbReference type="SAM" id="MobiDB-lite"/>
    </source>
</evidence>
<name>A0A0P7VPL1_SCLFO</name>
<organism evidence="3 4">
    <name type="scientific">Scleropages formosus</name>
    <name type="common">Asian bonytongue</name>
    <name type="synonym">Osteoglossum formosum</name>
    <dbReference type="NCBI Taxonomy" id="113540"/>
    <lineage>
        <taxon>Eukaryota</taxon>
        <taxon>Metazoa</taxon>
        <taxon>Chordata</taxon>
        <taxon>Craniata</taxon>
        <taxon>Vertebrata</taxon>
        <taxon>Euteleostomi</taxon>
        <taxon>Actinopterygii</taxon>
        <taxon>Neopterygii</taxon>
        <taxon>Teleostei</taxon>
        <taxon>Osteoglossocephala</taxon>
        <taxon>Osteoglossomorpha</taxon>
        <taxon>Osteoglossiformes</taxon>
        <taxon>Osteoglossidae</taxon>
        <taxon>Scleropages</taxon>
    </lineage>
</organism>
<comment type="caution">
    <text evidence="3">The sequence shown here is derived from an EMBL/GenBank/DDBJ whole genome shotgun (WGS) entry which is preliminary data.</text>
</comment>
<dbReference type="InterPro" id="IPR009471">
    <property type="entry name" value="Ten_N"/>
</dbReference>
<reference evidence="3 4" key="1">
    <citation type="submission" date="2015-08" db="EMBL/GenBank/DDBJ databases">
        <title>The genome of the Asian arowana (Scleropages formosus).</title>
        <authorList>
            <person name="Tan M.H."/>
            <person name="Gan H.M."/>
            <person name="Croft L.J."/>
            <person name="Austin C.M."/>
        </authorList>
    </citation>
    <scope>NUCLEOTIDE SEQUENCE [LARGE SCALE GENOMIC DNA]</scope>
    <source>
        <strain evidence="3">Aro1</strain>
    </source>
</reference>
<feature type="compositionally biased region" description="Polar residues" evidence="1">
    <location>
        <begin position="137"/>
        <end position="152"/>
    </location>
</feature>
<dbReference type="Proteomes" id="UP000034805">
    <property type="component" value="Unassembled WGS sequence"/>
</dbReference>
<dbReference type="Pfam" id="PF06484">
    <property type="entry name" value="Ten_N"/>
    <property type="match status" value="1"/>
</dbReference>
<evidence type="ECO:0000313" key="4">
    <source>
        <dbReference type="Proteomes" id="UP000034805"/>
    </source>
</evidence>
<gene>
    <name evidence="3" type="ORF">Z043_102473</name>
</gene>
<dbReference type="EMBL" id="JARO02000583">
    <property type="protein sequence ID" value="KPP78058.1"/>
    <property type="molecule type" value="Genomic_DNA"/>
</dbReference>
<proteinExistence type="predicted"/>
<feature type="compositionally biased region" description="Low complexity" evidence="1">
    <location>
        <begin position="165"/>
        <end position="174"/>
    </location>
</feature>
<feature type="compositionally biased region" description="Basic and acidic residues" evidence="1">
    <location>
        <begin position="155"/>
        <end position="164"/>
    </location>
</feature>
<dbReference type="GO" id="GO:0016020">
    <property type="term" value="C:membrane"/>
    <property type="evidence" value="ECO:0007669"/>
    <property type="project" value="InterPro"/>
</dbReference>
<evidence type="ECO:0000259" key="2">
    <source>
        <dbReference type="PROSITE" id="PS51361"/>
    </source>
</evidence>
<feature type="region of interest" description="Disordered" evidence="1">
    <location>
        <begin position="106"/>
        <end position="174"/>
    </location>
</feature>